<evidence type="ECO:0000256" key="6">
    <source>
        <dbReference type="SAM" id="MobiDB-lite"/>
    </source>
</evidence>
<dbReference type="CDD" id="cd04847">
    <property type="entry name" value="Peptidases_S8_Subtilisin_like_2"/>
    <property type="match status" value="1"/>
</dbReference>
<gene>
    <name evidence="8" type="ORF">ACFFTO_23320</name>
</gene>
<evidence type="ECO:0000313" key="8">
    <source>
        <dbReference type="EMBL" id="MFB9687122.1"/>
    </source>
</evidence>
<keyword evidence="4 5" id="KW-0720">Serine protease</keyword>
<comment type="caution">
    <text evidence="8">The sequence shown here is derived from an EMBL/GenBank/DDBJ whole genome shotgun (WGS) entry which is preliminary data.</text>
</comment>
<proteinExistence type="inferred from homology"/>
<evidence type="ECO:0000256" key="4">
    <source>
        <dbReference type="ARBA" id="ARBA00022825"/>
    </source>
</evidence>
<dbReference type="PANTHER" id="PTHR43806:SF11">
    <property type="entry name" value="CEREVISIN-RELATED"/>
    <property type="match status" value="1"/>
</dbReference>
<name>A0ABV5U785_9PSEU</name>
<comment type="similarity">
    <text evidence="1 5">Belongs to the peptidase S8 family.</text>
</comment>
<dbReference type="Pfam" id="PF00082">
    <property type="entry name" value="Peptidase_S8"/>
    <property type="match status" value="1"/>
</dbReference>
<keyword evidence="3 5" id="KW-0378">Hydrolase</keyword>
<accession>A0ABV5U785</accession>
<feature type="region of interest" description="Disordered" evidence="6">
    <location>
        <begin position="23"/>
        <end position="47"/>
    </location>
</feature>
<evidence type="ECO:0000259" key="7">
    <source>
        <dbReference type="Pfam" id="PF00082"/>
    </source>
</evidence>
<evidence type="ECO:0000256" key="5">
    <source>
        <dbReference type="PROSITE-ProRule" id="PRU01240"/>
    </source>
</evidence>
<evidence type="ECO:0000313" key="9">
    <source>
        <dbReference type="Proteomes" id="UP001589535"/>
    </source>
</evidence>
<dbReference type="Proteomes" id="UP001589535">
    <property type="component" value="Unassembled WGS sequence"/>
</dbReference>
<dbReference type="InterPro" id="IPR000209">
    <property type="entry name" value="Peptidase_S8/S53_dom"/>
</dbReference>
<dbReference type="Gene3D" id="3.40.50.200">
    <property type="entry name" value="Peptidase S8/S53 domain"/>
    <property type="match status" value="1"/>
</dbReference>
<protein>
    <submittedName>
        <fullName evidence="8">S8 family peptidase</fullName>
    </submittedName>
</protein>
<dbReference type="RefSeq" id="WP_378197389.1">
    <property type="nucleotide sequence ID" value="NZ_JBHMBK010000017.1"/>
</dbReference>
<keyword evidence="2 5" id="KW-0645">Protease</keyword>
<dbReference type="InterPro" id="IPR050131">
    <property type="entry name" value="Peptidase_S8_subtilisin-like"/>
</dbReference>
<dbReference type="EMBL" id="JBHMBK010000017">
    <property type="protein sequence ID" value="MFB9687122.1"/>
    <property type="molecule type" value="Genomic_DNA"/>
</dbReference>
<dbReference type="PANTHER" id="PTHR43806">
    <property type="entry name" value="PEPTIDASE S8"/>
    <property type="match status" value="1"/>
</dbReference>
<dbReference type="InterPro" id="IPR034074">
    <property type="entry name" value="Y4bN_pept_dom"/>
</dbReference>
<evidence type="ECO:0000256" key="3">
    <source>
        <dbReference type="ARBA" id="ARBA00022801"/>
    </source>
</evidence>
<feature type="active site" description="Charge relay system" evidence="5">
    <location>
        <position position="315"/>
    </location>
</feature>
<dbReference type="InterPro" id="IPR036852">
    <property type="entry name" value="Peptidase_S8/S53_dom_sf"/>
</dbReference>
<reference evidence="8 9" key="1">
    <citation type="submission" date="2024-09" db="EMBL/GenBank/DDBJ databases">
        <authorList>
            <person name="Sun Q."/>
            <person name="Mori K."/>
        </authorList>
    </citation>
    <scope>NUCLEOTIDE SEQUENCE [LARGE SCALE GENOMIC DNA]</scope>
    <source>
        <strain evidence="8 9">JCM 13852</strain>
    </source>
</reference>
<keyword evidence="9" id="KW-1185">Reference proteome</keyword>
<evidence type="ECO:0000256" key="1">
    <source>
        <dbReference type="ARBA" id="ARBA00011073"/>
    </source>
</evidence>
<feature type="active site" description="Charge relay system" evidence="5">
    <location>
        <position position="282"/>
    </location>
</feature>
<sequence length="796" mass="86788">MAASPQLAFDGVHEHAHLKIARALAPLPRRKPSGGGGRGRRYADHKQHARDLAQQAASLRDRHQTRERVLGINPALVMVIECNDAVANLVEALENAGLRVLEGRGDSALAAFSGDPEMTSFLNQRKQYETVLTRGGNPRYLGLFDAIDRIRPLEPSDVVDEDLAQRLVSVSPNEILKIDFTCWCTESREDTILRNQETRTALSNAEANILDSTCRYEVGLSIIRAEIRAELVLDVVRTDRISRASLLPRPLLSQPEIDQWPADRLPEIRPPARTAPLVAIIDSGIQAGNPLLAPAIYETVSAADDIADGADESGHGSLVASLAVYGSLERKLHRKDPLHAAGRILGIRVLNHENTFPDAELWQSLVERAVLMAAERGARVVNLSLGDRGHPYRPPAPVGIAAVLDKIARERDLVIVVSAGNVEAFDHAGPVYGRWLIDSEQTGLIPPAMSALALTVGALVPHDDQGARPARDSVARHRLGKAGQPSPVTRTGPGIENAIKPELSAPGGTFVYDEDRKRVIADSVRGGVVGAAGGRPDAVLARDIGTSFAAPLVTHAALRVLGRYPNLRSTSVRALLLATTVPAEPILEADSEKEAAYFERHLSGFGKVVAERAEFSSDHRAVLLSEENLKADEVHFYTVRVPSVFFQPGEKRLAIGLAFDPPTRATRLSYLSSRMSVYAYRGADVDDVRAKYAASPEEAPTELAKYKIDLEPADRLRLQGANQAAGKTWKNAWDRKYTDLVVVARNSFRWPYEDHKPVQYALAVVLEVTQLVPGLYAELRAQLEVLAEIEPEIELG</sequence>
<dbReference type="SUPFAM" id="SSF52743">
    <property type="entry name" value="Subtilisin-like"/>
    <property type="match status" value="1"/>
</dbReference>
<evidence type="ECO:0000256" key="2">
    <source>
        <dbReference type="ARBA" id="ARBA00022670"/>
    </source>
</evidence>
<feature type="domain" description="Peptidase S8/S53" evidence="7">
    <location>
        <begin position="276"/>
        <end position="580"/>
    </location>
</feature>
<feature type="active site" description="Charge relay system" evidence="5">
    <location>
        <position position="547"/>
    </location>
</feature>
<dbReference type="PROSITE" id="PS51892">
    <property type="entry name" value="SUBTILASE"/>
    <property type="match status" value="1"/>
</dbReference>
<organism evidence="8 9">
    <name type="scientific">Amycolatopsis plumensis</name>
    <dbReference type="NCBI Taxonomy" id="236508"/>
    <lineage>
        <taxon>Bacteria</taxon>
        <taxon>Bacillati</taxon>
        <taxon>Actinomycetota</taxon>
        <taxon>Actinomycetes</taxon>
        <taxon>Pseudonocardiales</taxon>
        <taxon>Pseudonocardiaceae</taxon>
        <taxon>Amycolatopsis</taxon>
    </lineage>
</organism>